<feature type="repeat" description="ANK" evidence="15">
    <location>
        <begin position="66"/>
        <end position="98"/>
    </location>
</feature>
<keyword evidence="8 17" id="KW-1133">Transmembrane helix</keyword>
<dbReference type="InterPro" id="IPR036770">
    <property type="entry name" value="Ankyrin_rpt-contain_sf"/>
</dbReference>
<evidence type="ECO:0000256" key="17">
    <source>
        <dbReference type="SAM" id="Phobius"/>
    </source>
</evidence>
<dbReference type="PROSITE" id="PS50088">
    <property type="entry name" value="ANK_REPEAT"/>
    <property type="match status" value="4"/>
</dbReference>
<evidence type="ECO:0000256" key="4">
    <source>
        <dbReference type="ARBA" id="ARBA00012210"/>
    </source>
</evidence>
<feature type="compositionally biased region" description="Acidic residues" evidence="16">
    <location>
        <begin position="1"/>
        <end position="10"/>
    </location>
</feature>
<feature type="non-terminal residue" evidence="18">
    <location>
        <position position="476"/>
    </location>
</feature>
<reference evidence="18 19" key="1">
    <citation type="submission" date="2024-02" db="EMBL/GenBank/DDBJ databases">
        <authorList>
            <person name="Vignale AGUSTIN F."/>
            <person name="Sosa J E."/>
            <person name="Modenutti C."/>
        </authorList>
    </citation>
    <scope>NUCLEOTIDE SEQUENCE [LARGE SCALE GENOMIC DNA]</scope>
</reference>
<dbReference type="Pfam" id="PF12796">
    <property type="entry name" value="Ank_2"/>
    <property type="match status" value="2"/>
</dbReference>
<evidence type="ECO:0000313" key="18">
    <source>
        <dbReference type="EMBL" id="CAK9147614.1"/>
    </source>
</evidence>
<dbReference type="GO" id="GO:0000139">
    <property type="term" value="C:Golgi membrane"/>
    <property type="evidence" value="ECO:0007669"/>
    <property type="project" value="UniProtKB-SubCell"/>
</dbReference>
<dbReference type="PROSITE" id="PS50297">
    <property type="entry name" value="ANK_REP_REGION"/>
    <property type="match status" value="3"/>
</dbReference>
<feature type="repeat" description="ANK" evidence="15">
    <location>
        <begin position="99"/>
        <end position="131"/>
    </location>
</feature>
<protein>
    <recommendedName>
        <fullName evidence="4">protein S-acyltransferase</fullName>
        <ecNumber evidence="4">2.3.1.225</ecNumber>
    </recommendedName>
</protein>
<feature type="transmembrane region" description="Helical" evidence="17">
    <location>
        <begin position="332"/>
        <end position="353"/>
    </location>
</feature>
<dbReference type="Proteomes" id="UP001642360">
    <property type="component" value="Unassembled WGS sequence"/>
</dbReference>
<comment type="subcellular location">
    <subcellularLocation>
        <location evidence="1">Endomembrane system</location>
        <topology evidence="1">Multi-pass membrane protein</topology>
    </subcellularLocation>
    <subcellularLocation>
        <location evidence="2">Golgi apparatus membrane</location>
    </subcellularLocation>
</comment>
<feature type="transmembrane region" description="Helical" evidence="17">
    <location>
        <begin position="449"/>
        <end position="472"/>
    </location>
</feature>
<dbReference type="InterPro" id="IPR002110">
    <property type="entry name" value="Ankyrin_rpt"/>
</dbReference>
<keyword evidence="13" id="KW-0449">Lipoprotein</keyword>
<dbReference type="SMART" id="SM00248">
    <property type="entry name" value="ANK"/>
    <property type="match status" value="6"/>
</dbReference>
<evidence type="ECO:0000256" key="3">
    <source>
        <dbReference type="ARBA" id="ARBA00008574"/>
    </source>
</evidence>
<keyword evidence="11 17" id="KW-0472">Membrane</keyword>
<organism evidence="18 19">
    <name type="scientific">Ilex paraguariensis</name>
    <name type="common">yerba mate</name>
    <dbReference type="NCBI Taxonomy" id="185542"/>
    <lineage>
        <taxon>Eukaryota</taxon>
        <taxon>Viridiplantae</taxon>
        <taxon>Streptophyta</taxon>
        <taxon>Embryophyta</taxon>
        <taxon>Tracheophyta</taxon>
        <taxon>Spermatophyta</taxon>
        <taxon>Magnoliopsida</taxon>
        <taxon>eudicotyledons</taxon>
        <taxon>Gunneridae</taxon>
        <taxon>Pentapetalae</taxon>
        <taxon>asterids</taxon>
        <taxon>campanulids</taxon>
        <taxon>Aquifoliales</taxon>
        <taxon>Aquifoliaceae</taxon>
        <taxon>Ilex</taxon>
    </lineage>
</organism>
<dbReference type="FunFam" id="1.25.40.20:FF:000300">
    <property type="entry name" value="S-acyltransferase"/>
    <property type="match status" value="1"/>
</dbReference>
<evidence type="ECO:0000256" key="16">
    <source>
        <dbReference type="SAM" id="MobiDB-lite"/>
    </source>
</evidence>
<sequence length="476" mass="52174">MASEIEVVEEVESRDRESSTAATGGGAVEEDSLRNDVYTAAAYGDMEKLQRLVEREGASVSEPDGLGYYALQWAALNNRTAAAQYVIEHGGDVNAADHTGQTALHWSAVRGAIQVAELLLREGARVNAADIYGYQVPLTFNASFQQKKGQLMVSFYATHVAAQYGQTSFLYHVVTKWNGDPDVPDNDGRSPLHWAAYKGFADSIRLLLFLDAYRGRQDKEGCTPLHWAAIRGNLEACTVLVQAGKKEDLMVTDNTGLTPAQLASDKNHRQVAFFLGNARRLLDKRCDGNSRLGQLSKLGLAPILWFIIFLLLVTYIHSVIMAPNLPKLTAGFGLFAWLGVLLATSGLAMFYRCSCKDPGYIRMNVHDPQNMKDDEPLLKIEINNPALLAGNWSQLCATCKKNKWDFFLFLVLEVFAMIVTGAVALTRVLTDPMAPSSFGAWLNHAGSQHLGAISFVISDFFLFSGVAVLTVVQASQ</sequence>
<evidence type="ECO:0000256" key="1">
    <source>
        <dbReference type="ARBA" id="ARBA00004127"/>
    </source>
</evidence>
<dbReference type="PANTHER" id="PTHR24161">
    <property type="entry name" value="ANK_REP_REGION DOMAIN-CONTAINING PROTEIN-RELATED"/>
    <property type="match status" value="1"/>
</dbReference>
<gene>
    <name evidence="18" type="ORF">ILEXP_LOCUS15525</name>
</gene>
<keyword evidence="7" id="KW-0677">Repeat</keyword>
<comment type="caution">
    <text evidence="18">The sequence shown here is derived from an EMBL/GenBank/DDBJ whole genome shotgun (WGS) entry which is preliminary data.</text>
</comment>
<comment type="similarity">
    <text evidence="3">Belongs to the DHHC palmitoyltransferase family.</text>
</comment>
<evidence type="ECO:0000256" key="5">
    <source>
        <dbReference type="ARBA" id="ARBA00022679"/>
    </source>
</evidence>
<evidence type="ECO:0000256" key="6">
    <source>
        <dbReference type="ARBA" id="ARBA00022692"/>
    </source>
</evidence>
<evidence type="ECO:0000256" key="15">
    <source>
        <dbReference type="PROSITE-ProRule" id="PRU00023"/>
    </source>
</evidence>
<name>A0ABC8RRL3_9AQUA</name>
<evidence type="ECO:0000256" key="7">
    <source>
        <dbReference type="ARBA" id="ARBA00022737"/>
    </source>
</evidence>
<keyword evidence="6 17" id="KW-0812">Transmembrane</keyword>
<feature type="transmembrane region" description="Helical" evidence="17">
    <location>
        <begin position="406"/>
        <end position="429"/>
    </location>
</feature>
<evidence type="ECO:0000256" key="2">
    <source>
        <dbReference type="ARBA" id="ARBA00004394"/>
    </source>
</evidence>
<feature type="transmembrane region" description="Helical" evidence="17">
    <location>
        <begin position="298"/>
        <end position="320"/>
    </location>
</feature>
<keyword evidence="10 15" id="KW-0040">ANK repeat</keyword>
<dbReference type="EC" id="2.3.1.225" evidence="4"/>
<dbReference type="FunFam" id="1.25.40.20:FF:000334">
    <property type="entry name" value="S-acyltransferase"/>
    <property type="match status" value="1"/>
</dbReference>
<evidence type="ECO:0000256" key="14">
    <source>
        <dbReference type="ARBA" id="ARBA00048048"/>
    </source>
</evidence>
<feature type="repeat" description="ANK" evidence="15">
    <location>
        <begin position="187"/>
        <end position="219"/>
    </location>
</feature>
<evidence type="ECO:0000256" key="9">
    <source>
        <dbReference type="ARBA" id="ARBA00023034"/>
    </source>
</evidence>
<feature type="repeat" description="ANK" evidence="15">
    <location>
        <begin position="220"/>
        <end position="252"/>
    </location>
</feature>
<dbReference type="Gene3D" id="1.25.40.20">
    <property type="entry name" value="Ankyrin repeat-containing domain"/>
    <property type="match status" value="3"/>
</dbReference>
<evidence type="ECO:0000313" key="19">
    <source>
        <dbReference type="Proteomes" id="UP001642360"/>
    </source>
</evidence>
<evidence type="ECO:0000256" key="12">
    <source>
        <dbReference type="ARBA" id="ARBA00023139"/>
    </source>
</evidence>
<keyword evidence="5" id="KW-0808">Transferase</keyword>
<comment type="catalytic activity">
    <reaction evidence="14">
        <text>L-cysteinyl-[protein] + hexadecanoyl-CoA = S-hexadecanoyl-L-cysteinyl-[protein] + CoA</text>
        <dbReference type="Rhea" id="RHEA:36683"/>
        <dbReference type="Rhea" id="RHEA-COMP:10131"/>
        <dbReference type="Rhea" id="RHEA-COMP:11032"/>
        <dbReference type="ChEBI" id="CHEBI:29950"/>
        <dbReference type="ChEBI" id="CHEBI:57287"/>
        <dbReference type="ChEBI" id="CHEBI:57379"/>
        <dbReference type="ChEBI" id="CHEBI:74151"/>
        <dbReference type="EC" id="2.3.1.225"/>
    </reaction>
</comment>
<dbReference type="PANTHER" id="PTHR24161:SF17">
    <property type="entry name" value="PALMITOYLTRANSFERASE"/>
    <property type="match status" value="1"/>
</dbReference>
<keyword evidence="12" id="KW-0564">Palmitate</keyword>
<dbReference type="GO" id="GO:0019706">
    <property type="term" value="F:protein-cysteine S-palmitoyltransferase activity"/>
    <property type="evidence" value="ECO:0007669"/>
    <property type="project" value="UniProtKB-EC"/>
</dbReference>
<keyword evidence="19" id="KW-1185">Reference proteome</keyword>
<dbReference type="EMBL" id="CAUOFW020001707">
    <property type="protein sequence ID" value="CAK9147614.1"/>
    <property type="molecule type" value="Genomic_DNA"/>
</dbReference>
<dbReference type="SUPFAM" id="SSF48403">
    <property type="entry name" value="Ankyrin repeat"/>
    <property type="match status" value="1"/>
</dbReference>
<evidence type="ECO:0000256" key="13">
    <source>
        <dbReference type="ARBA" id="ARBA00023288"/>
    </source>
</evidence>
<accession>A0ABC8RRL3</accession>
<proteinExistence type="inferred from homology"/>
<dbReference type="Pfam" id="PF00023">
    <property type="entry name" value="Ank"/>
    <property type="match status" value="1"/>
</dbReference>
<feature type="region of interest" description="Disordered" evidence="16">
    <location>
        <begin position="1"/>
        <end position="29"/>
    </location>
</feature>
<evidence type="ECO:0000256" key="11">
    <source>
        <dbReference type="ARBA" id="ARBA00023136"/>
    </source>
</evidence>
<keyword evidence="9" id="KW-0333">Golgi apparatus</keyword>
<evidence type="ECO:0000256" key="10">
    <source>
        <dbReference type="ARBA" id="ARBA00023043"/>
    </source>
</evidence>
<evidence type="ECO:0000256" key="8">
    <source>
        <dbReference type="ARBA" id="ARBA00022989"/>
    </source>
</evidence>
<dbReference type="AlphaFoldDB" id="A0ABC8RRL3"/>